<reference evidence="2 3" key="1">
    <citation type="journal article" date="2014" name="Int. J. Syst. Evol. Microbiol.">
        <title>Complete genome sequence of Corynebacterium casei LMG S-19264T (=DSM 44701T), isolated from a smear-ripened cheese.</title>
        <authorList>
            <consortium name="US DOE Joint Genome Institute (JGI-PGF)"/>
            <person name="Walter F."/>
            <person name="Albersmeier A."/>
            <person name="Kalinowski J."/>
            <person name="Ruckert C."/>
        </authorList>
    </citation>
    <scope>NUCLEOTIDE SEQUENCE [LARGE SCALE GENOMIC DNA]</scope>
    <source>
        <strain evidence="2 3">NBRC 112289</strain>
    </source>
</reference>
<organism evidence="2 3">
    <name type="scientific">Arenivirga flava</name>
    <dbReference type="NCBI Taxonomy" id="1930060"/>
    <lineage>
        <taxon>Bacteria</taxon>
        <taxon>Bacillati</taxon>
        <taxon>Actinomycetota</taxon>
        <taxon>Actinomycetes</taxon>
        <taxon>Micrococcales</taxon>
        <taxon>Microbacteriaceae</taxon>
        <taxon>Arenivirga</taxon>
    </lineage>
</organism>
<dbReference type="Proteomes" id="UP001157160">
    <property type="component" value="Unassembled WGS sequence"/>
</dbReference>
<gene>
    <name evidence="2" type="ORF">GCM10025874_14310</name>
</gene>
<dbReference type="EMBL" id="BSUL01000001">
    <property type="protein sequence ID" value="GMA28178.1"/>
    <property type="molecule type" value="Genomic_DNA"/>
</dbReference>
<dbReference type="Pfam" id="PF00814">
    <property type="entry name" value="TsaD"/>
    <property type="match status" value="1"/>
</dbReference>
<dbReference type="InterPro" id="IPR043129">
    <property type="entry name" value="ATPase_NBD"/>
</dbReference>
<dbReference type="GO" id="GO:0002949">
    <property type="term" value="P:tRNA threonylcarbamoyladenosine modification"/>
    <property type="evidence" value="ECO:0007669"/>
    <property type="project" value="InterPro"/>
</dbReference>
<dbReference type="InterPro" id="IPR000905">
    <property type="entry name" value="Gcp-like_dom"/>
</dbReference>
<evidence type="ECO:0000259" key="1">
    <source>
        <dbReference type="Pfam" id="PF00814"/>
    </source>
</evidence>
<keyword evidence="3" id="KW-1185">Reference proteome</keyword>
<dbReference type="SUPFAM" id="SSF53067">
    <property type="entry name" value="Actin-like ATPase domain"/>
    <property type="match status" value="1"/>
</dbReference>
<accession>A0AA37UG39</accession>
<protein>
    <submittedName>
        <fullName evidence="2">tRNA (Adenosine(37)-N6)-threonylcarbamoyltransferase complex dimerization subunit type 1 TsaB</fullName>
    </submittedName>
</protein>
<dbReference type="Gene3D" id="3.30.420.40">
    <property type="match status" value="2"/>
</dbReference>
<dbReference type="RefSeq" id="WP_284231501.1">
    <property type="nucleotide sequence ID" value="NZ_BSUL01000001.1"/>
</dbReference>
<name>A0AA37UG39_9MICO</name>
<dbReference type="AlphaFoldDB" id="A0AA37UG39"/>
<comment type="caution">
    <text evidence="2">The sequence shown here is derived from an EMBL/GenBank/DDBJ whole genome shotgun (WGS) entry which is preliminary data.</text>
</comment>
<evidence type="ECO:0000313" key="2">
    <source>
        <dbReference type="EMBL" id="GMA28178.1"/>
    </source>
</evidence>
<dbReference type="InterPro" id="IPR022496">
    <property type="entry name" value="T6A_TsaB"/>
</dbReference>
<evidence type="ECO:0000313" key="3">
    <source>
        <dbReference type="Proteomes" id="UP001157160"/>
    </source>
</evidence>
<proteinExistence type="predicted"/>
<dbReference type="NCBIfam" id="TIGR03725">
    <property type="entry name" value="T6A_YeaZ"/>
    <property type="match status" value="1"/>
</dbReference>
<sequence length="207" mass="21664">MLLALDTSAGSSAAIVDPGGAVRAERTLRDSRRHAEAIGDLLREVLTDAGLRPSHITGVAIGVGPGPFTGLRVGIAAGRVFALGAGARLLPVVSHDALALEWHERHDGPLTVTTDARRRERYRSEYAGLDADGLPIRSSGPVLVPLAELADDDARWDAEWVSAAFVGRWAARALAAGRDLPAADALYLRSPDVTVSAANSGARPVGR</sequence>
<feature type="domain" description="Gcp-like" evidence="1">
    <location>
        <begin position="31"/>
        <end position="126"/>
    </location>
</feature>